<comment type="subcellular location">
    <subcellularLocation>
        <location evidence="1">Cell membrane</location>
        <topology evidence="1">Multi-pass membrane protein</topology>
    </subcellularLocation>
</comment>
<dbReference type="GO" id="GO:0005886">
    <property type="term" value="C:plasma membrane"/>
    <property type="evidence" value="ECO:0007669"/>
    <property type="project" value="UniProtKB-SubCell"/>
</dbReference>
<feature type="transmembrane region" description="Helical" evidence="8">
    <location>
        <begin position="57"/>
        <end position="74"/>
    </location>
</feature>
<dbReference type="GO" id="GO:0008360">
    <property type="term" value="P:regulation of cell shape"/>
    <property type="evidence" value="ECO:0007669"/>
    <property type="project" value="UniProtKB-KW"/>
</dbReference>
<evidence type="ECO:0000256" key="2">
    <source>
        <dbReference type="ARBA" id="ARBA00007776"/>
    </source>
</evidence>
<dbReference type="Pfam" id="PF04093">
    <property type="entry name" value="MreD"/>
    <property type="match status" value="1"/>
</dbReference>
<gene>
    <name evidence="9" type="primary">mreD</name>
    <name evidence="9" type="ORF">CR203_17685</name>
</gene>
<organism evidence="9 10">
    <name type="scientific">Salipaludibacillus neizhouensis</name>
    <dbReference type="NCBI Taxonomy" id="885475"/>
    <lineage>
        <taxon>Bacteria</taxon>
        <taxon>Bacillati</taxon>
        <taxon>Bacillota</taxon>
        <taxon>Bacilli</taxon>
        <taxon>Bacillales</taxon>
        <taxon>Bacillaceae</taxon>
    </lineage>
</organism>
<dbReference type="NCBIfam" id="TIGR03426">
    <property type="entry name" value="shape_MreD"/>
    <property type="match status" value="1"/>
</dbReference>
<keyword evidence="3" id="KW-1003">Cell membrane</keyword>
<keyword evidence="7 8" id="KW-0472">Membrane</keyword>
<comment type="caution">
    <text evidence="9">The sequence shown here is derived from an EMBL/GenBank/DDBJ whole genome shotgun (WGS) entry which is preliminary data.</text>
</comment>
<evidence type="ECO:0000256" key="1">
    <source>
        <dbReference type="ARBA" id="ARBA00004651"/>
    </source>
</evidence>
<comment type="similarity">
    <text evidence="2">Belongs to the MreD family.</text>
</comment>
<evidence type="ECO:0000256" key="7">
    <source>
        <dbReference type="ARBA" id="ARBA00023136"/>
    </source>
</evidence>
<dbReference type="Proteomes" id="UP000281498">
    <property type="component" value="Unassembled WGS sequence"/>
</dbReference>
<evidence type="ECO:0000256" key="8">
    <source>
        <dbReference type="SAM" id="Phobius"/>
    </source>
</evidence>
<evidence type="ECO:0000256" key="5">
    <source>
        <dbReference type="ARBA" id="ARBA00022960"/>
    </source>
</evidence>
<evidence type="ECO:0000313" key="10">
    <source>
        <dbReference type="Proteomes" id="UP000281498"/>
    </source>
</evidence>
<protein>
    <submittedName>
        <fullName evidence="9">Rod shape-determining protein MreD</fullName>
    </submittedName>
</protein>
<evidence type="ECO:0000313" key="9">
    <source>
        <dbReference type="EMBL" id="RKL66003.1"/>
    </source>
</evidence>
<keyword evidence="4 8" id="KW-0812">Transmembrane</keyword>
<dbReference type="OrthoDB" id="1653857at2"/>
<keyword evidence="6 8" id="KW-1133">Transmembrane helix</keyword>
<evidence type="ECO:0000256" key="4">
    <source>
        <dbReference type="ARBA" id="ARBA00022692"/>
    </source>
</evidence>
<sequence length="174" mass="19901">MIRVSLFLVLFFLFIVEGTVYQIFAPNAGEFDYQVIPRWMFMLILFAGIFRGRANGLFYAVIFGVIYDIVYSSTLGIYTFGMGVIVYLLSISIPFFKRNLSMTIIIVIVGVGLLEYYVYGMMILLGLTEMSNDEFLSVRFLPTLLMNLIVLAVVAYPLRIGFLYLEKRLGELND</sequence>
<dbReference type="AlphaFoldDB" id="A0A3A9K8N4"/>
<keyword evidence="10" id="KW-1185">Reference proteome</keyword>
<evidence type="ECO:0000256" key="6">
    <source>
        <dbReference type="ARBA" id="ARBA00022989"/>
    </source>
</evidence>
<accession>A0A3A9K8N4</accession>
<dbReference type="EMBL" id="PDOE01000010">
    <property type="protein sequence ID" value="RKL66003.1"/>
    <property type="molecule type" value="Genomic_DNA"/>
</dbReference>
<feature type="transmembrane region" description="Helical" evidence="8">
    <location>
        <begin position="34"/>
        <end position="50"/>
    </location>
</feature>
<evidence type="ECO:0000256" key="3">
    <source>
        <dbReference type="ARBA" id="ARBA00022475"/>
    </source>
</evidence>
<proteinExistence type="inferred from homology"/>
<keyword evidence="5" id="KW-0133">Cell shape</keyword>
<feature type="transmembrane region" description="Helical" evidence="8">
    <location>
        <begin position="103"/>
        <end position="124"/>
    </location>
</feature>
<reference evidence="9 10" key="1">
    <citation type="submission" date="2017-10" db="EMBL/GenBank/DDBJ databases">
        <title>Bacillus sp. nov., a halophilic bacterium isolated from a Keqin Lake.</title>
        <authorList>
            <person name="Wang H."/>
        </authorList>
    </citation>
    <scope>NUCLEOTIDE SEQUENCE [LARGE SCALE GENOMIC DNA]</scope>
    <source>
        <strain evidence="9 10">KCTC 13187</strain>
    </source>
</reference>
<feature type="transmembrane region" description="Helical" evidence="8">
    <location>
        <begin position="80"/>
        <end position="96"/>
    </location>
</feature>
<feature type="transmembrane region" description="Helical" evidence="8">
    <location>
        <begin position="144"/>
        <end position="165"/>
    </location>
</feature>
<name>A0A3A9K8N4_9BACI</name>
<dbReference type="InterPro" id="IPR007227">
    <property type="entry name" value="Cell_shape_determining_MreD"/>
</dbReference>